<organism evidence="1 2">
    <name type="scientific">Puccinia triticina</name>
    <dbReference type="NCBI Taxonomy" id="208348"/>
    <lineage>
        <taxon>Eukaryota</taxon>
        <taxon>Fungi</taxon>
        <taxon>Dikarya</taxon>
        <taxon>Basidiomycota</taxon>
        <taxon>Pucciniomycotina</taxon>
        <taxon>Pucciniomycetes</taxon>
        <taxon>Pucciniales</taxon>
        <taxon>Pucciniaceae</taxon>
        <taxon>Puccinia</taxon>
    </lineage>
</organism>
<dbReference type="Proteomes" id="UP001164743">
    <property type="component" value="Chromosome 10A"/>
</dbReference>
<sequence length="716" mass="81746">MAEPDTLASHELRHQAEFARKVFVRLAGYDYSLGLVNAPSNILTDRLRSKKDLLAQLCSTLLPLLRQQIAGLSEALWAPNTLQEKPDLVVMLVLEIQPKLELTLDRIICDINDIIPGPVPEPKQTEDQHFKQFKSYRIFGLVNSIRKEMQSELAAFFADCGDIIHQIPTPLEERYIHSRSSLPDDTLRSIDAAIRWSEGSELYVIFDLWESKMQVMDDLLDDISGVINSEYRPRTQPLIQIAQSFIPLIKLSKLFFKKMTSERMDKPFCTEMSSDQLNTLEESVKEITEHIFSIVCELESYQDIEPYLAASLSAHDRRPINTNRVIPRKSERTNVFADMTESDAPASHELRHQAEFAINVFERLTDYDYSRGLVDTPANISVERLRSKNYLLAHLHSTLLPLLRQQIGGLSDVLRARGSLREKPDLVVTLVLEIQPKLELTLDRIIRVINDVIPGPVLEPKQKEDQHLKQFKCYRIFGLVNSIRKEMQSELASFFVDSRRVLERLTLPVERQVAPQNHPHVALQSIDAAIRWAEGSELPIIHNLWQSNLEEVDGALEDLLVVAHPANKGHTQPTIQLAQSFIPLLRLSKLFFKKMAAERIDRQKGTSFTEMSSHQLTLLDKSVDKITQHLYNLVCELEDNADIGPPHAASLSGHVKSIIYPFHSCLFLADLYVVPISTDTKLGLSLIHFKTWFVTWNTLFFQATHHAIKACEVYRP</sequence>
<protein>
    <submittedName>
        <fullName evidence="1">Uncharacterized protein</fullName>
    </submittedName>
</protein>
<keyword evidence="2" id="KW-1185">Reference proteome</keyword>
<dbReference type="PANTHER" id="PTHR33069:SF3">
    <property type="entry name" value="DYNEIN HEAVY CHAIN TAIL DOMAIN-CONTAINING PROTEIN"/>
    <property type="match status" value="1"/>
</dbReference>
<reference evidence="1" key="1">
    <citation type="submission" date="2022-10" db="EMBL/GenBank/DDBJ databases">
        <title>Puccinia triticina Genome sequencing and assembly.</title>
        <authorList>
            <person name="Li C."/>
        </authorList>
    </citation>
    <scope>NUCLEOTIDE SEQUENCE</scope>
    <source>
        <strain evidence="1">Pt15</strain>
    </source>
</reference>
<dbReference type="GeneID" id="77801189"/>
<dbReference type="PANTHER" id="PTHR33069">
    <property type="entry name" value="CHROMOSOME 7, WHOLE GENOME SHOTGUN SEQUENCE-RELATED"/>
    <property type="match status" value="1"/>
</dbReference>
<gene>
    <name evidence="1" type="ORF">PtA15_10A147</name>
</gene>
<evidence type="ECO:0000313" key="1">
    <source>
        <dbReference type="EMBL" id="WAQ88728.1"/>
    </source>
</evidence>
<dbReference type="RefSeq" id="XP_053024283.1">
    <property type="nucleotide sequence ID" value="XM_053160294.1"/>
</dbReference>
<name>A0ABY7CUY3_9BASI</name>
<dbReference type="EMBL" id="CP110430">
    <property type="protein sequence ID" value="WAQ88728.1"/>
    <property type="molecule type" value="Genomic_DNA"/>
</dbReference>
<accession>A0ABY7CUY3</accession>
<proteinExistence type="predicted"/>
<evidence type="ECO:0000313" key="2">
    <source>
        <dbReference type="Proteomes" id="UP001164743"/>
    </source>
</evidence>